<dbReference type="EMBL" id="JACHNY010000029">
    <property type="protein sequence ID" value="MBB4620084.1"/>
    <property type="molecule type" value="Genomic_DNA"/>
</dbReference>
<dbReference type="Proteomes" id="UP000574769">
    <property type="component" value="Unassembled WGS sequence"/>
</dbReference>
<dbReference type="RefSeq" id="WP_184117169.1">
    <property type="nucleotide sequence ID" value="NZ_JACHNY010000029.1"/>
</dbReference>
<evidence type="ECO:0000313" key="2">
    <source>
        <dbReference type="Proteomes" id="UP000574769"/>
    </source>
</evidence>
<organism evidence="1 2">
    <name type="scientific">Sphingomonas abaci</name>
    <dbReference type="NCBI Taxonomy" id="237611"/>
    <lineage>
        <taxon>Bacteria</taxon>
        <taxon>Pseudomonadati</taxon>
        <taxon>Pseudomonadota</taxon>
        <taxon>Alphaproteobacteria</taxon>
        <taxon>Sphingomonadales</taxon>
        <taxon>Sphingomonadaceae</taxon>
        <taxon>Sphingomonas</taxon>
    </lineage>
</organism>
<proteinExistence type="predicted"/>
<accession>A0A7W7APY7</accession>
<name>A0A7W7APY7_9SPHN</name>
<keyword evidence="2" id="KW-1185">Reference proteome</keyword>
<gene>
    <name evidence="1" type="ORF">GGQ96_004256</name>
</gene>
<evidence type="ECO:0000313" key="1">
    <source>
        <dbReference type="EMBL" id="MBB4620084.1"/>
    </source>
</evidence>
<reference evidence="1 2" key="1">
    <citation type="submission" date="2020-08" db="EMBL/GenBank/DDBJ databases">
        <title>Genomic Encyclopedia of Type Strains, Phase IV (KMG-IV): sequencing the most valuable type-strain genomes for metagenomic binning, comparative biology and taxonomic classification.</title>
        <authorList>
            <person name="Goeker M."/>
        </authorList>
    </citation>
    <scope>NUCLEOTIDE SEQUENCE [LARGE SCALE GENOMIC DNA]</scope>
    <source>
        <strain evidence="1 2">DSM 15867</strain>
    </source>
</reference>
<evidence type="ECO:0008006" key="3">
    <source>
        <dbReference type="Google" id="ProtNLM"/>
    </source>
</evidence>
<sequence>MVEHDRKARLAQAILDNRAQRRDGLPDELFGEFAWDALLHLFIADAASQRLDGHMLAERTFCPPSVMQRWLIFMSKNELVVGDGDGDLSDLLTLSAKALAAIEVYLDRTSDMAKSIFSSHA</sequence>
<dbReference type="AlphaFoldDB" id="A0A7W7APY7"/>
<comment type="caution">
    <text evidence="1">The sequence shown here is derived from an EMBL/GenBank/DDBJ whole genome shotgun (WGS) entry which is preliminary data.</text>
</comment>
<protein>
    <recommendedName>
        <fullName evidence="3">MarR family transcriptional regulator</fullName>
    </recommendedName>
</protein>